<dbReference type="Gene3D" id="3.40.640.10">
    <property type="entry name" value="Type I PLP-dependent aspartate aminotransferase-like (Major domain)"/>
    <property type="match status" value="1"/>
</dbReference>
<dbReference type="GO" id="GO:0047804">
    <property type="term" value="F:cysteine-S-conjugate beta-lyase activity"/>
    <property type="evidence" value="ECO:0007669"/>
    <property type="project" value="UniProtKB-EC"/>
</dbReference>
<dbReference type="InterPro" id="IPR004839">
    <property type="entry name" value="Aminotransferase_I/II_large"/>
</dbReference>
<dbReference type="InterPro" id="IPR015422">
    <property type="entry name" value="PyrdxlP-dep_Trfase_small"/>
</dbReference>
<dbReference type="SUPFAM" id="SSF53383">
    <property type="entry name" value="PLP-dependent transferases"/>
    <property type="match status" value="1"/>
</dbReference>
<dbReference type="Pfam" id="PF00155">
    <property type="entry name" value="Aminotran_1_2"/>
    <property type="match status" value="1"/>
</dbReference>
<keyword evidence="4 7" id="KW-0456">Lyase</keyword>
<dbReference type="InterPro" id="IPR015421">
    <property type="entry name" value="PyrdxlP-dep_Trfase_major"/>
</dbReference>
<organism evidence="7 8">
    <name type="scientific">Sporomusa acidovorans (strain ATCC 49682 / DSM 3132 / Mol)</name>
    <dbReference type="NCBI Taxonomy" id="1123286"/>
    <lineage>
        <taxon>Bacteria</taxon>
        <taxon>Bacillati</taxon>
        <taxon>Bacillota</taxon>
        <taxon>Negativicutes</taxon>
        <taxon>Selenomonadales</taxon>
        <taxon>Sporomusaceae</taxon>
        <taxon>Sporomusa</taxon>
    </lineage>
</organism>
<dbReference type="InterPro" id="IPR051798">
    <property type="entry name" value="Class-II_PLP-Dep_Aminotrans"/>
</dbReference>
<accession>A0ABZ3J0R1</accession>
<dbReference type="EC" id="4.4.1.13" evidence="2"/>
<evidence type="ECO:0000256" key="2">
    <source>
        <dbReference type="ARBA" id="ARBA00012224"/>
    </source>
</evidence>
<dbReference type="NCBIfam" id="TIGR04350">
    <property type="entry name" value="C_S_lyase_PatB"/>
    <property type="match status" value="1"/>
</dbReference>
<evidence type="ECO:0000259" key="6">
    <source>
        <dbReference type="Pfam" id="PF00155"/>
    </source>
</evidence>
<evidence type="ECO:0000313" key="7">
    <source>
        <dbReference type="EMBL" id="XFO71721.1"/>
    </source>
</evidence>
<protein>
    <recommendedName>
        <fullName evidence="2">cysteine-S-conjugate beta-lyase</fullName>
        <ecNumber evidence="2">4.4.1.13</ecNumber>
    </recommendedName>
</protein>
<keyword evidence="3" id="KW-0663">Pyridoxal phosphate</keyword>
<dbReference type="InterPro" id="IPR015424">
    <property type="entry name" value="PyrdxlP-dep_Trfase"/>
</dbReference>
<dbReference type="EMBL" id="CP155571">
    <property type="protein sequence ID" value="XFO71721.1"/>
    <property type="molecule type" value="Genomic_DNA"/>
</dbReference>
<dbReference type="PANTHER" id="PTHR43525:SF1">
    <property type="entry name" value="PROTEIN MALY"/>
    <property type="match status" value="1"/>
</dbReference>
<dbReference type="CDD" id="cd00609">
    <property type="entry name" value="AAT_like"/>
    <property type="match status" value="1"/>
</dbReference>
<evidence type="ECO:0000256" key="5">
    <source>
        <dbReference type="ARBA" id="ARBA00037974"/>
    </source>
</evidence>
<feature type="domain" description="Aminotransferase class I/classII large" evidence="6">
    <location>
        <begin position="30"/>
        <end position="383"/>
    </location>
</feature>
<dbReference type="InterPro" id="IPR027619">
    <property type="entry name" value="C-S_lyase_PatB-like"/>
</dbReference>
<sequence>MRYDFDQEINRYNTASLKWDDVERQFGEKDLIPLWVADMDFMSCMPVIEALKKTMEHGIFGYPIQTEAYREAVVNWMKKRFQWEIRPEWLHYSPGVVAALSFLVQAFTQPGDKVLIQSPVYYPFSKAVTDNGRQLLHNPLKHEGERYEMDFDDLRQKIALGAKMLILCSPHNPVGRVWTKEELTELGEICIANNVLVIADEIHADLLYPGYKHTPFAAISEEFAQNCVVCTAASKTFNLAGLQNANIIIPNTILGKMFRAVMDAPHLVRTNIFGAVATEAAYRHGEEWLEQILVYLHQNLQFLTHYIANNIKQLKVVQPEGTYLVWIDCSALGMNSKELEQFMRKQAKVAIDDGYIFGPGGEGFIRINIACTRKTLAAGLRRLENAVNGKK</sequence>
<evidence type="ECO:0000256" key="3">
    <source>
        <dbReference type="ARBA" id="ARBA00022898"/>
    </source>
</evidence>
<dbReference type="Gene3D" id="3.90.1150.10">
    <property type="entry name" value="Aspartate Aminotransferase, domain 1"/>
    <property type="match status" value="1"/>
</dbReference>
<evidence type="ECO:0000256" key="1">
    <source>
        <dbReference type="ARBA" id="ARBA00001933"/>
    </source>
</evidence>
<evidence type="ECO:0000313" key="8">
    <source>
        <dbReference type="Proteomes" id="UP000216052"/>
    </source>
</evidence>
<gene>
    <name evidence="7" type="primary">patB_3</name>
    <name evidence="7" type="ORF">SPACI_017550</name>
</gene>
<name>A0ABZ3J0R1_SPOA4</name>
<dbReference type="RefSeq" id="WP_093794401.1">
    <property type="nucleotide sequence ID" value="NZ_CP155571.1"/>
</dbReference>
<dbReference type="PANTHER" id="PTHR43525">
    <property type="entry name" value="PROTEIN MALY"/>
    <property type="match status" value="1"/>
</dbReference>
<reference evidence="7" key="1">
    <citation type="submission" date="2024-05" db="EMBL/GenBank/DDBJ databases">
        <title>Isolation and characterization of Sporomusa carbonis sp. nov., a carboxydotrophic hydrogenogen in the genus of Sporomusa isolated from a charcoal burning pile.</title>
        <authorList>
            <person name="Boeer T."/>
            <person name="Rosenbaum F."/>
            <person name="Eysell L."/>
            <person name="Mueller V."/>
            <person name="Daniel R."/>
            <person name="Poehlein A."/>
        </authorList>
    </citation>
    <scope>NUCLEOTIDE SEQUENCE [LARGE SCALE GENOMIC DNA]</scope>
    <source>
        <strain evidence="7">DSM 3132</strain>
    </source>
</reference>
<comment type="similarity">
    <text evidence="5">Belongs to the class-II pyridoxal-phosphate-dependent aminotransferase family. MalY/PatB cystathionine beta-lyase subfamily.</text>
</comment>
<evidence type="ECO:0000256" key="4">
    <source>
        <dbReference type="ARBA" id="ARBA00023239"/>
    </source>
</evidence>
<proteinExistence type="inferred from homology"/>
<keyword evidence="8" id="KW-1185">Reference proteome</keyword>
<comment type="cofactor">
    <cofactor evidence="1">
        <name>pyridoxal 5'-phosphate</name>
        <dbReference type="ChEBI" id="CHEBI:597326"/>
    </cofactor>
</comment>
<dbReference type="Proteomes" id="UP000216052">
    <property type="component" value="Chromosome"/>
</dbReference>